<dbReference type="SUPFAM" id="SSF55120">
    <property type="entry name" value="Pseudouridine synthase"/>
    <property type="match status" value="1"/>
</dbReference>
<evidence type="ECO:0000256" key="1">
    <source>
        <dbReference type="ARBA" id="ARBA00007953"/>
    </source>
</evidence>
<accession>A0AAD9HXN9</accession>
<dbReference type="GO" id="GO:0005634">
    <property type="term" value="C:nucleus"/>
    <property type="evidence" value="ECO:0007669"/>
    <property type="project" value="TreeGrafter"/>
</dbReference>
<dbReference type="PROSITE" id="PS50984">
    <property type="entry name" value="TRUD"/>
    <property type="match status" value="1"/>
</dbReference>
<dbReference type="Proteomes" id="UP001217918">
    <property type="component" value="Unassembled WGS sequence"/>
</dbReference>
<dbReference type="GO" id="GO:0009982">
    <property type="term" value="F:pseudouridine synthase activity"/>
    <property type="evidence" value="ECO:0007669"/>
    <property type="project" value="InterPro"/>
</dbReference>
<proteinExistence type="inferred from homology"/>
<evidence type="ECO:0000313" key="5">
    <source>
        <dbReference type="EMBL" id="KAK2066879.1"/>
    </source>
</evidence>
<dbReference type="Gene3D" id="3.30.2350.20">
    <property type="entry name" value="TruD, catalytic domain"/>
    <property type="match status" value="2"/>
</dbReference>
<dbReference type="InterPro" id="IPR042214">
    <property type="entry name" value="TruD_catalytic"/>
</dbReference>
<keyword evidence="2" id="KW-0413">Isomerase</keyword>
<feature type="region of interest" description="Disordered" evidence="3">
    <location>
        <begin position="118"/>
        <end position="145"/>
    </location>
</feature>
<feature type="region of interest" description="Disordered" evidence="3">
    <location>
        <begin position="779"/>
        <end position="805"/>
    </location>
</feature>
<gene>
    <name evidence="5" type="ORF">P8C59_000659</name>
</gene>
<evidence type="ECO:0000313" key="6">
    <source>
        <dbReference type="Proteomes" id="UP001217918"/>
    </source>
</evidence>
<comment type="caution">
    <text evidence="5">The sequence shown here is derived from an EMBL/GenBank/DDBJ whole genome shotgun (WGS) entry which is preliminary data.</text>
</comment>
<name>A0AAD9HXN9_9PEZI</name>
<reference evidence="5" key="1">
    <citation type="journal article" date="2023" name="Mol. Plant Microbe Interact.">
        <title>Elucidating the Obligate Nature and Biological Capacity of an Invasive Fungal Corn Pathogen.</title>
        <authorList>
            <person name="MacCready J.S."/>
            <person name="Roggenkamp E.M."/>
            <person name="Gdanetz K."/>
            <person name="Chilvers M.I."/>
        </authorList>
    </citation>
    <scope>NUCLEOTIDE SEQUENCE</scope>
    <source>
        <strain evidence="5">PM02</strain>
    </source>
</reference>
<evidence type="ECO:0000259" key="4">
    <source>
        <dbReference type="PROSITE" id="PS50984"/>
    </source>
</evidence>
<feature type="compositionally biased region" description="Polar residues" evidence="3">
    <location>
        <begin position="234"/>
        <end position="249"/>
    </location>
</feature>
<dbReference type="GO" id="GO:0001522">
    <property type="term" value="P:pseudouridine synthesis"/>
    <property type="evidence" value="ECO:0007669"/>
    <property type="project" value="InterPro"/>
</dbReference>
<evidence type="ECO:0000256" key="2">
    <source>
        <dbReference type="ARBA" id="ARBA00023235"/>
    </source>
</evidence>
<keyword evidence="6" id="KW-1185">Reference proteome</keyword>
<dbReference type="PANTHER" id="PTHR13326:SF21">
    <property type="entry name" value="PSEUDOURIDYLATE SYNTHASE PUS7L"/>
    <property type="match status" value="1"/>
</dbReference>
<dbReference type="InterPro" id="IPR001656">
    <property type="entry name" value="PsdUridine_synth_TruD"/>
</dbReference>
<feature type="region of interest" description="Disordered" evidence="3">
    <location>
        <begin position="230"/>
        <end position="257"/>
    </location>
</feature>
<dbReference type="AlphaFoldDB" id="A0AAD9HXN9"/>
<evidence type="ECO:0000256" key="3">
    <source>
        <dbReference type="SAM" id="MobiDB-lite"/>
    </source>
</evidence>
<dbReference type="InterPro" id="IPR020103">
    <property type="entry name" value="PsdUridine_synth_cat_dom_sf"/>
</dbReference>
<feature type="region of interest" description="Disordered" evidence="3">
    <location>
        <begin position="894"/>
        <end position="913"/>
    </location>
</feature>
<sequence length="1038" mass="116235">MLRSLLFKAWGIESIFDKASGSKLNLIGDIFSACCLCLPAFHFVHWLASLNTIIVEMPPHVGYDPLVRSENEAKLGITQHASKLDISWTGDTRKRYSDFLVHEIDKSGAVLRLENWDEERQQTKPQVKERDQQARRVSRTETKPRAVEGISEKDFKILADMVGDEIARKLVDLDVNLRNKVKIDNDDRSVTFPAMEDRHKRTMAHQEIRRIFDFRFDTSADPSGVITAVPAHPSSRNGRYSYQRPSNGQFPRKNDGRGIRDSTWNDLGGEYLHFILYKENKDTMDAINNIARMIKTKASSFGFAGTKDRRAATVQRVSIRRQRASNLSWLNTRLTGVRLSGFKHQKSPIQLGHLSGNLFHITLKNCHTSGDEKWSLNKRFPLVREAVQRGLANLKKYGYINYFGLQRFGTYSVGTHILGMKILQGDFEAVINDILHVDEHLVEQIVNNTAPIFENSDVNNTNLTSNADRNTRDELNRARALLTWKSTKNSAKALAHLPKRFSSEYSIIQHLGRETAERDFMGALRSITRGMRMMYCHAFQSFVWNHVASYRWSKYGSKVIVGDLVLVDDDLPRLSPDEDGDRESNSDEEQFYASARSLTQEEVASGKHSIFDVVLPQPGFDMVYPPNDVGDFYVEFMARPENGGIDPYNMRRVHKEFSLSGNYRHLMGRFMDEPEYALRVYTDDTEQMYPTDLDFCTQAKTDAKAKADSARAATRDRWANFSTLDAQYNALHAENRRRQAEERPMESVSRISQVWRQTGLDGDNKRVRIAKTRFESELPVSRVETDTGNHGSSLPAEEKSKAEEEVSVKAEVSVKVEETAPVLPAPPAASEPTAASISPAVDPTGTIKHYTPSSDSIGPSSAPVQTPGLPFGRPLGVHQAVQVLDGKGLSDVFYEKGTNHNSETEGAPAAQSDVAQLDTAEIVKNETVQTVDTESRAIKSDPDPAFDVVFNNGATSTQADQASESTTHEDSGKSQQVVNGIKLPVFFKAPDDPSAAIVDDGMSPLDFGSGNKIAVTLKFKLRSSNYATVVLRELQGLE</sequence>
<feature type="domain" description="TRUD" evidence="4">
    <location>
        <begin position="398"/>
        <end position="669"/>
    </location>
</feature>
<dbReference type="CDD" id="cd02576">
    <property type="entry name" value="PseudoU_synth_ScPUS7"/>
    <property type="match status" value="1"/>
</dbReference>
<comment type="similarity">
    <text evidence="1">Belongs to the pseudouridine synthase TruD family.</text>
</comment>
<dbReference type="GO" id="GO:0003723">
    <property type="term" value="F:RNA binding"/>
    <property type="evidence" value="ECO:0007669"/>
    <property type="project" value="InterPro"/>
</dbReference>
<dbReference type="PANTHER" id="PTHR13326">
    <property type="entry name" value="TRNA PSEUDOURIDINE SYNTHASE D"/>
    <property type="match status" value="1"/>
</dbReference>
<dbReference type="EMBL" id="JAQQPM010000001">
    <property type="protein sequence ID" value="KAK2066879.1"/>
    <property type="molecule type" value="Genomic_DNA"/>
</dbReference>
<feature type="region of interest" description="Disordered" evidence="3">
    <location>
        <begin position="822"/>
        <end position="873"/>
    </location>
</feature>
<feature type="compositionally biased region" description="Low complexity" evidence="3">
    <location>
        <begin position="830"/>
        <end position="840"/>
    </location>
</feature>
<dbReference type="Pfam" id="PF01142">
    <property type="entry name" value="TruD"/>
    <property type="match status" value="2"/>
</dbReference>
<organism evidence="5 6">
    <name type="scientific">Phyllachora maydis</name>
    <dbReference type="NCBI Taxonomy" id="1825666"/>
    <lineage>
        <taxon>Eukaryota</taxon>
        <taxon>Fungi</taxon>
        <taxon>Dikarya</taxon>
        <taxon>Ascomycota</taxon>
        <taxon>Pezizomycotina</taxon>
        <taxon>Sordariomycetes</taxon>
        <taxon>Sordariomycetidae</taxon>
        <taxon>Phyllachorales</taxon>
        <taxon>Phyllachoraceae</taxon>
        <taxon>Phyllachora</taxon>
    </lineage>
</organism>
<feature type="compositionally biased region" description="Basic and acidic residues" evidence="3">
    <location>
        <begin position="796"/>
        <end position="805"/>
    </location>
</feature>
<dbReference type="InterPro" id="IPR011760">
    <property type="entry name" value="PsdUridine_synth_TruD_insert"/>
</dbReference>
<feature type="compositionally biased region" description="Polar residues" evidence="3">
    <location>
        <begin position="851"/>
        <end position="864"/>
    </location>
</feature>
<protein>
    <recommendedName>
        <fullName evidence="4">TRUD domain-containing protein</fullName>
    </recommendedName>
</protein>